<accession>A0A9J6CHW3</accession>
<proteinExistence type="predicted"/>
<dbReference type="EMBL" id="JADBJN010000001">
    <property type="protein sequence ID" value="KAG5681456.1"/>
    <property type="molecule type" value="Genomic_DNA"/>
</dbReference>
<keyword evidence="2" id="KW-1185">Reference proteome</keyword>
<evidence type="ECO:0000313" key="1">
    <source>
        <dbReference type="EMBL" id="KAG5681456.1"/>
    </source>
</evidence>
<protein>
    <submittedName>
        <fullName evidence="1">Uncharacterized protein</fullName>
    </submittedName>
</protein>
<reference evidence="1" key="1">
    <citation type="submission" date="2021-03" db="EMBL/GenBank/DDBJ databases">
        <title>Chromosome level genome of the anhydrobiotic midge Polypedilum vanderplanki.</title>
        <authorList>
            <person name="Yoshida Y."/>
            <person name="Kikawada T."/>
            <person name="Gusev O."/>
        </authorList>
    </citation>
    <scope>NUCLEOTIDE SEQUENCE</scope>
    <source>
        <strain evidence="1">NIAS01</strain>
        <tissue evidence="1">Whole body or cell culture</tissue>
    </source>
</reference>
<gene>
    <name evidence="1" type="ORF">PVAND_010890</name>
</gene>
<dbReference type="AlphaFoldDB" id="A0A9J6CHW3"/>
<dbReference type="OrthoDB" id="6579040at2759"/>
<comment type="caution">
    <text evidence="1">The sequence shown here is derived from an EMBL/GenBank/DDBJ whole genome shotgun (WGS) entry which is preliminary data.</text>
</comment>
<organism evidence="1 2">
    <name type="scientific">Polypedilum vanderplanki</name>
    <name type="common">Sleeping chironomid midge</name>
    <dbReference type="NCBI Taxonomy" id="319348"/>
    <lineage>
        <taxon>Eukaryota</taxon>
        <taxon>Metazoa</taxon>
        <taxon>Ecdysozoa</taxon>
        <taxon>Arthropoda</taxon>
        <taxon>Hexapoda</taxon>
        <taxon>Insecta</taxon>
        <taxon>Pterygota</taxon>
        <taxon>Neoptera</taxon>
        <taxon>Endopterygota</taxon>
        <taxon>Diptera</taxon>
        <taxon>Nematocera</taxon>
        <taxon>Chironomoidea</taxon>
        <taxon>Chironomidae</taxon>
        <taxon>Chironominae</taxon>
        <taxon>Polypedilum</taxon>
        <taxon>Polypedilum</taxon>
    </lineage>
</organism>
<evidence type="ECO:0000313" key="2">
    <source>
        <dbReference type="Proteomes" id="UP001107558"/>
    </source>
</evidence>
<name>A0A9J6CHW3_POLVA</name>
<dbReference type="Proteomes" id="UP001107558">
    <property type="component" value="Chromosome 1"/>
</dbReference>
<sequence>MFQLCSRILLKQRFILRWINTDLKLAKGSLALRFHEYLNRNTDSSSLTKESLNNIQHFSVKQIDNEWLKKLEVETNVDDIFKNFAYIIQNIPNQVHNMTFYIEGIKVLLENQNVCEKEFVKLCYYIGFLKKNPIGPHYMKNLFKKYFDQLINQNQLTRTELAIISIACYKTGVRISNKIFHNRIIEEILDTSDNDHFLFVSFIKTLKHNQIYSDEVLHKTKTIIKENDLSYESLIHILPYVTEHTTKDDSLIQLICDKCIKTFNQQSRAKDMQKFIYSCALLNFKLSKDDLEKLEKMLLNRIKNEEFNTHFDHFVNATLSLWILNYHSQKLVNKLFNDDRFYKSGPYSRIKLDSRMKLLRTCVEIERPEWLKVNKKTSSFNASRPAPSYLIKPSLQKIMNREVNNKRNAIFVQQINNLNIAGILSTTNEGQIIYYEVLDNQTSLADRKSLNGIFQLKLRLLEKNNCKYQIVSVLQ</sequence>